<keyword evidence="1" id="KW-0732">Signal</keyword>
<evidence type="ECO:0000313" key="3">
    <source>
        <dbReference type="Proteomes" id="UP000316270"/>
    </source>
</evidence>
<keyword evidence="3" id="KW-1185">Reference proteome</keyword>
<protein>
    <submittedName>
        <fullName evidence="2">Uncharacterized protein</fullName>
    </submittedName>
</protein>
<feature type="chain" id="PRO_5021884278" evidence="1">
    <location>
        <begin position="19"/>
        <end position="102"/>
    </location>
</feature>
<reference evidence="2 3" key="1">
    <citation type="submission" date="2019-07" db="EMBL/GenBank/DDBJ databases">
        <title>Finished genome of Venturia effusa.</title>
        <authorList>
            <person name="Young C.A."/>
            <person name="Cox M.P."/>
            <person name="Ganley A.R.D."/>
            <person name="David W.J."/>
        </authorList>
    </citation>
    <scope>NUCLEOTIDE SEQUENCE [LARGE SCALE GENOMIC DNA]</scope>
    <source>
        <strain evidence="3">albino</strain>
    </source>
</reference>
<proteinExistence type="predicted"/>
<evidence type="ECO:0000313" key="2">
    <source>
        <dbReference type="EMBL" id="QDS67888.1"/>
    </source>
</evidence>
<name>A0A517KWX9_9PEZI</name>
<sequence>MKFFSTLAFLIAIVSVSAKKHRFCCCRNATSCDSKSTQKIVDATGGRWEIINYSWNGEGCPFKGYNNWAHANVKPDDGTIGGDEMQKACKPYGKASICFTPH</sequence>
<gene>
    <name evidence="2" type="ORF">FKW77_008133</name>
</gene>
<dbReference type="AlphaFoldDB" id="A0A517KWX9"/>
<feature type="signal peptide" evidence="1">
    <location>
        <begin position="1"/>
        <end position="18"/>
    </location>
</feature>
<organism evidence="2 3">
    <name type="scientific">Venturia effusa</name>
    <dbReference type="NCBI Taxonomy" id="50376"/>
    <lineage>
        <taxon>Eukaryota</taxon>
        <taxon>Fungi</taxon>
        <taxon>Dikarya</taxon>
        <taxon>Ascomycota</taxon>
        <taxon>Pezizomycotina</taxon>
        <taxon>Dothideomycetes</taxon>
        <taxon>Pleosporomycetidae</taxon>
        <taxon>Venturiales</taxon>
        <taxon>Venturiaceae</taxon>
        <taxon>Venturia</taxon>
    </lineage>
</organism>
<dbReference type="OrthoDB" id="10519500at2759"/>
<accession>A0A517KWX9</accession>
<dbReference type="EMBL" id="CP042185">
    <property type="protein sequence ID" value="QDS67888.1"/>
    <property type="molecule type" value="Genomic_DNA"/>
</dbReference>
<dbReference type="Proteomes" id="UP000316270">
    <property type="component" value="Chromosome 1"/>
</dbReference>
<evidence type="ECO:0000256" key="1">
    <source>
        <dbReference type="SAM" id="SignalP"/>
    </source>
</evidence>